<keyword evidence="3" id="KW-1185">Reference proteome</keyword>
<feature type="compositionally biased region" description="Basic residues" evidence="1">
    <location>
        <begin position="540"/>
        <end position="551"/>
    </location>
</feature>
<sequence length="830" mass="93417">MEDKSEISRRKAKSLSASSEYYNPKMEEIMMASKGLASKEEETHSPSSFQLMEVSRGAQKLNHMIESWSKGVKFDGQSKDIARDLLKGSLDLQDSLIMLGKLQEASRYMSHLKRQQIMESSERGRYDDHDHHDYHNYQLRDKYPMTGFQNPRTSFGGASSRSSTEELKKVIRESLVSQNFMSKSRKPERACFAHRSLDSSSTSDQSPSTTSSSQLSLARPATESPTDSSSAADSQTAKGPNLIAKLMGLEEYPLRPFEATPQRGFEGHNMIPSERRPVFDIDMPKARKPQYAVQKAGQERKTLKEILDTMQFKGLLRSNAGKGVQPFSDQSNASHFKQRLVGDGPPIVLIKPLRVPPIETKEIQTIRPLLEEEDPLYRRKMLRKLRRKEELHPKEIGYKEVNLKSDKIRRRSEAEGGKEQRVIVEVPEEKEVVVKENSSVKLKVSRPVNHKQQKNKAIEKRADEIQKVTTINRKPLEKEVVRTKSVPKSEDQAKKLSIKAGKTDSKSNVGKIQNSRQLSSNKSSAIKHGEIAACNSSFRTKNRTKREKTGKKPTAAKSVTKTCGLEEDEKKIKVINGSEYREVSIEIDPENNKVKDQLPKEEEADIYDSKIEERCSHSHSSTCDATPSTPCADHEIHGRITEQAPKDIGLCTSTDGKAIKSETGLRALLLSSLSFQNHVEELFDLNMNGSTILQTSYIENFGESSTRLLLGCAKELIDRKKSLHDSQTLRPLIPTRAGKPRRCSVSLETLVEEVCRGIEALKKYSKIDGESLAVDVLYAMLETDLTCNGFVNGIWDSGWRAGFFSWDEAEQVVNDIEKLVLSGLIEEVFT</sequence>
<evidence type="ECO:0000313" key="3">
    <source>
        <dbReference type="Proteomes" id="UP000030645"/>
    </source>
</evidence>
<dbReference type="AlphaFoldDB" id="W9QQ18"/>
<dbReference type="PANTHER" id="PTHR34282">
    <property type="entry name" value="OS01G0228800 PROTEIN-RELATED"/>
    <property type="match status" value="1"/>
</dbReference>
<dbReference type="OrthoDB" id="1079501at2759"/>
<protein>
    <submittedName>
        <fullName evidence="2">Uncharacterized protein</fullName>
    </submittedName>
</protein>
<feature type="region of interest" description="Disordered" evidence="1">
    <location>
        <begin position="539"/>
        <end position="561"/>
    </location>
</feature>
<organism evidence="2 3">
    <name type="scientific">Morus notabilis</name>
    <dbReference type="NCBI Taxonomy" id="981085"/>
    <lineage>
        <taxon>Eukaryota</taxon>
        <taxon>Viridiplantae</taxon>
        <taxon>Streptophyta</taxon>
        <taxon>Embryophyta</taxon>
        <taxon>Tracheophyta</taxon>
        <taxon>Spermatophyta</taxon>
        <taxon>Magnoliopsida</taxon>
        <taxon>eudicotyledons</taxon>
        <taxon>Gunneridae</taxon>
        <taxon>Pentapetalae</taxon>
        <taxon>rosids</taxon>
        <taxon>fabids</taxon>
        <taxon>Rosales</taxon>
        <taxon>Moraceae</taxon>
        <taxon>Moreae</taxon>
        <taxon>Morus</taxon>
    </lineage>
</organism>
<proteinExistence type="predicted"/>
<dbReference type="STRING" id="981085.W9QQ18"/>
<feature type="compositionally biased region" description="Low complexity" evidence="1">
    <location>
        <begin position="198"/>
        <end position="234"/>
    </location>
</feature>
<dbReference type="KEGG" id="mnt:21386071"/>
<name>W9QQ18_9ROSA</name>
<evidence type="ECO:0000313" key="2">
    <source>
        <dbReference type="EMBL" id="EXB37517.1"/>
    </source>
</evidence>
<accession>W9QQ18</accession>
<feature type="region of interest" description="Disordered" evidence="1">
    <location>
        <begin position="194"/>
        <end position="239"/>
    </location>
</feature>
<dbReference type="PANTHER" id="PTHR34282:SF2">
    <property type="entry name" value="DUF3741 DOMAIN-CONTAINING PROTEIN"/>
    <property type="match status" value="1"/>
</dbReference>
<feature type="compositionally biased region" description="Basic and acidic residues" evidence="1">
    <location>
        <begin position="481"/>
        <end position="494"/>
    </location>
</feature>
<feature type="compositionally biased region" description="Polar residues" evidence="1">
    <location>
        <begin position="147"/>
        <end position="162"/>
    </location>
</feature>
<evidence type="ECO:0000256" key="1">
    <source>
        <dbReference type="SAM" id="MobiDB-lite"/>
    </source>
</evidence>
<gene>
    <name evidence="2" type="ORF">L484_002503</name>
</gene>
<feature type="compositionally biased region" description="Polar residues" evidence="1">
    <location>
        <begin position="506"/>
        <end position="524"/>
    </location>
</feature>
<dbReference type="eggNOG" id="ENOG502QRHT">
    <property type="taxonomic scope" value="Eukaryota"/>
</dbReference>
<reference evidence="3" key="1">
    <citation type="submission" date="2013-01" db="EMBL/GenBank/DDBJ databases">
        <title>Draft Genome Sequence of a Mulberry Tree, Morus notabilis C.K. Schneid.</title>
        <authorList>
            <person name="He N."/>
            <person name="Zhao S."/>
        </authorList>
    </citation>
    <scope>NUCLEOTIDE SEQUENCE</scope>
</reference>
<feature type="region of interest" description="Disordered" evidence="1">
    <location>
        <begin position="143"/>
        <end position="164"/>
    </location>
</feature>
<dbReference type="Proteomes" id="UP000030645">
    <property type="component" value="Unassembled WGS sequence"/>
</dbReference>
<dbReference type="EMBL" id="KE343639">
    <property type="protein sequence ID" value="EXB37517.1"/>
    <property type="molecule type" value="Genomic_DNA"/>
</dbReference>
<feature type="region of interest" description="Disordered" evidence="1">
    <location>
        <begin position="481"/>
        <end position="527"/>
    </location>
</feature>